<protein>
    <recommendedName>
        <fullName evidence="2">Macroglobulin domain-containing protein</fullName>
    </recommendedName>
</protein>
<gene>
    <name evidence="1" type="ORF">AAIA72_12155</name>
</gene>
<sequence length="235" mass="25809">MPETPAQVSLPFPREDGRPPVQVSVRLDRYQYFPGDPLRWRLEVSDPEGSGPWQVRVKAESLEGETLVAETAMPESDGGQLSGMLVLPEPLDNQAAYHLVVQVQGADGRYLVAAPFRLSQAVARITGLAWAAPDGPWLHIALNAQVYRPGYYFVSANLYSEQTGEPLVHLESEQRLGAGTREVLLKAHASALRERGDGGPYLLKNIRLIRGAEEGKPTIWPGSPRNPRSGFPLLI</sequence>
<accession>A0AB39UUP9</accession>
<dbReference type="KEGG" id="tcd:AAIA72_12155"/>
<evidence type="ECO:0008006" key="2">
    <source>
        <dbReference type="Google" id="ProtNLM"/>
    </source>
</evidence>
<dbReference type="EMBL" id="CP154858">
    <property type="protein sequence ID" value="XDT71555.1"/>
    <property type="molecule type" value="Genomic_DNA"/>
</dbReference>
<evidence type="ECO:0000313" key="1">
    <source>
        <dbReference type="EMBL" id="XDT71555.1"/>
    </source>
</evidence>
<name>A0AB39UUP9_9GAMM</name>
<dbReference type="RefSeq" id="WP_369600591.1">
    <property type="nucleotide sequence ID" value="NZ_CP154858.1"/>
</dbReference>
<dbReference type="AlphaFoldDB" id="A0AB39UUP9"/>
<reference evidence="1" key="1">
    <citation type="submission" date="2024-05" db="EMBL/GenBank/DDBJ databases">
        <title>Genome sequencing of novel strain.</title>
        <authorList>
            <person name="Ganbat D."/>
            <person name="Ganbat S."/>
            <person name="Lee S.-J."/>
        </authorList>
    </citation>
    <scope>NUCLEOTIDE SEQUENCE</scope>
    <source>
        <strain evidence="1">SMD15-11</strain>
    </source>
</reference>
<organism evidence="1">
    <name type="scientific">Thermohahella caldifontis</name>
    <dbReference type="NCBI Taxonomy" id="3142973"/>
    <lineage>
        <taxon>Bacteria</taxon>
        <taxon>Pseudomonadati</taxon>
        <taxon>Pseudomonadota</taxon>
        <taxon>Gammaproteobacteria</taxon>
        <taxon>Oceanospirillales</taxon>
        <taxon>Hahellaceae</taxon>
        <taxon>Thermohahella</taxon>
    </lineage>
</organism>
<proteinExistence type="predicted"/>